<reference evidence="2" key="2">
    <citation type="journal article" date="2007" name="Science">
        <title>Draft genome sequence of the sexually transmitted pathogen Trichomonas vaginalis.</title>
        <authorList>
            <person name="Carlton J.M."/>
            <person name="Hirt R.P."/>
            <person name="Silva J.C."/>
            <person name="Delcher A.L."/>
            <person name="Schatz M."/>
            <person name="Zhao Q."/>
            <person name="Wortman J.R."/>
            <person name="Bidwell S.L."/>
            <person name="Alsmark U.C.M."/>
            <person name="Besteiro S."/>
            <person name="Sicheritz-Ponten T."/>
            <person name="Noel C.J."/>
            <person name="Dacks J.B."/>
            <person name="Foster P.G."/>
            <person name="Simillion C."/>
            <person name="Van de Peer Y."/>
            <person name="Miranda-Saavedra D."/>
            <person name="Barton G.J."/>
            <person name="Westrop G.D."/>
            <person name="Mueller S."/>
            <person name="Dessi D."/>
            <person name="Fiori P.L."/>
            <person name="Ren Q."/>
            <person name="Paulsen I."/>
            <person name="Zhang H."/>
            <person name="Bastida-Corcuera F.D."/>
            <person name="Simoes-Barbosa A."/>
            <person name="Brown M.T."/>
            <person name="Hayes R.D."/>
            <person name="Mukherjee M."/>
            <person name="Okumura C.Y."/>
            <person name="Schneider R."/>
            <person name="Smith A.J."/>
            <person name="Vanacova S."/>
            <person name="Villalvazo M."/>
            <person name="Haas B.J."/>
            <person name="Pertea M."/>
            <person name="Feldblyum T.V."/>
            <person name="Utterback T.R."/>
            <person name="Shu C.L."/>
            <person name="Osoegawa K."/>
            <person name="de Jong P.J."/>
            <person name="Hrdy I."/>
            <person name="Horvathova L."/>
            <person name="Zubacova Z."/>
            <person name="Dolezal P."/>
            <person name="Malik S.B."/>
            <person name="Logsdon J.M. Jr."/>
            <person name="Henze K."/>
            <person name="Gupta A."/>
            <person name="Wang C.C."/>
            <person name="Dunne R.L."/>
            <person name="Upcroft J.A."/>
            <person name="Upcroft P."/>
            <person name="White O."/>
            <person name="Salzberg S.L."/>
            <person name="Tang P."/>
            <person name="Chiu C.-H."/>
            <person name="Lee Y.-S."/>
            <person name="Embley T.M."/>
            <person name="Coombs G.H."/>
            <person name="Mottram J.C."/>
            <person name="Tachezy J."/>
            <person name="Fraser-Liggett C.M."/>
            <person name="Johnson P.J."/>
        </authorList>
    </citation>
    <scope>NUCLEOTIDE SEQUENCE [LARGE SCALE GENOMIC DNA]</scope>
    <source>
        <strain evidence="2">G3</strain>
    </source>
</reference>
<dbReference type="InterPro" id="IPR048939">
    <property type="entry name" value="ATG5_UblA"/>
</dbReference>
<keyword evidence="3" id="KW-1185">Reference proteome</keyword>
<dbReference type="InterPro" id="IPR042526">
    <property type="entry name" value="Atg5_HR"/>
</dbReference>
<dbReference type="AlphaFoldDB" id="A2GSV9"/>
<dbReference type="VEuPathDB" id="TrichDB:TVAG_143120"/>
<dbReference type="Gene3D" id="1.10.246.190">
    <property type="entry name" value="Autophagy protein Apg5, helix rich domain"/>
    <property type="match status" value="1"/>
</dbReference>
<dbReference type="InParanoid" id="A2GSV9"/>
<evidence type="ECO:0000313" key="2">
    <source>
        <dbReference type="EMBL" id="EAX79758.1"/>
    </source>
</evidence>
<feature type="domain" description="Autophagy protein ATG5 UblA" evidence="1">
    <location>
        <begin position="11"/>
        <end position="84"/>
    </location>
</feature>
<dbReference type="InterPro" id="IPR042527">
    <property type="entry name" value="Atg5_UblA_dom_sf"/>
</dbReference>
<name>A2GSV9_TRIV3</name>
<dbReference type="Pfam" id="PF20638">
    <property type="entry name" value="ATG5_UblA"/>
    <property type="match status" value="1"/>
</dbReference>
<gene>
    <name evidence="2" type="ORF">TVAG_143120</name>
</gene>
<evidence type="ECO:0000259" key="1">
    <source>
        <dbReference type="Pfam" id="PF20638"/>
    </source>
</evidence>
<accession>A2GSV9</accession>
<reference evidence="2" key="1">
    <citation type="submission" date="2006-10" db="EMBL/GenBank/DDBJ databases">
        <authorList>
            <person name="Amadeo P."/>
            <person name="Zhao Q."/>
            <person name="Wortman J."/>
            <person name="Fraser-Liggett C."/>
            <person name="Carlton J."/>
        </authorList>
    </citation>
    <scope>NUCLEOTIDE SEQUENCE</scope>
    <source>
        <strain evidence="2">G3</strain>
    </source>
</reference>
<sequence>MGEIAEIKERVFNGTVPVRVSFDKLDIPLFFNVPRCITFGIFFHEKLQSEFGEKCDDFWMTSKGRYIQPNLPAGLIYDSFVEQISQFTILQIDIKTTEFPLQDVLRCPTMLVAQQFFNHS</sequence>
<dbReference type="KEGG" id="tva:4737199"/>
<dbReference type="VEuPathDB" id="TrichDB:TVAGG3_0049980"/>
<evidence type="ECO:0000313" key="3">
    <source>
        <dbReference type="Proteomes" id="UP000001542"/>
    </source>
</evidence>
<feature type="non-terminal residue" evidence="2">
    <location>
        <position position="120"/>
    </location>
</feature>
<dbReference type="Gene3D" id="3.10.20.620">
    <property type="match status" value="1"/>
</dbReference>
<dbReference type="EMBL" id="DS119632">
    <property type="protein sequence ID" value="EAX79758.1"/>
    <property type="molecule type" value="Genomic_DNA"/>
</dbReference>
<organism evidence="2 3">
    <name type="scientific">Trichomonas vaginalis (strain ATCC PRA-98 / G3)</name>
    <dbReference type="NCBI Taxonomy" id="412133"/>
    <lineage>
        <taxon>Eukaryota</taxon>
        <taxon>Metamonada</taxon>
        <taxon>Parabasalia</taxon>
        <taxon>Trichomonadida</taxon>
        <taxon>Trichomonadidae</taxon>
        <taxon>Trichomonas</taxon>
    </lineage>
</organism>
<protein>
    <recommendedName>
        <fullName evidence="1">Autophagy protein ATG5 UblA domain-containing protein</fullName>
    </recommendedName>
</protein>
<dbReference type="Proteomes" id="UP000001542">
    <property type="component" value="Unassembled WGS sequence"/>
</dbReference>
<dbReference type="OrthoDB" id="272162at2759"/>
<proteinExistence type="predicted"/>